<dbReference type="PROSITE" id="PS00571">
    <property type="entry name" value="AMIDASES"/>
    <property type="match status" value="1"/>
</dbReference>
<dbReference type="AlphaFoldDB" id="C3ZYN1"/>
<name>C3ZYN1_BRAFL</name>
<organism>
    <name type="scientific">Branchiostoma floridae</name>
    <name type="common">Florida lancelet</name>
    <name type="synonym">Amphioxus</name>
    <dbReference type="NCBI Taxonomy" id="7739"/>
    <lineage>
        <taxon>Eukaryota</taxon>
        <taxon>Metazoa</taxon>
        <taxon>Chordata</taxon>
        <taxon>Cephalochordata</taxon>
        <taxon>Leptocardii</taxon>
        <taxon>Amphioxiformes</taxon>
        <taxon>Branchiostomatidae</taxon>
        <taxon>Branchiostoma</taxon>
    </lineage>
</organism>
<dbReference type="Pfam" id="PF01425">
    <property type="entry name" value="Amidase"/>
    <property type="match status" value="1"/>
</dbReference>
<reference evidence="4" key="1">
    <citation type="journal article" date="2008" name="Nature">
        <title>The amphioxus genome and the evolution of the chordate karyotype.</title>
        <authorList>
            <consortium name="US DOE Joint Genome Institute (JGI-PGF)"/>
            <person name="Putnam N.H."/>
            <person name="Butts T."/>
            <person name="Ferrier D.E.K."/>
            <person name="Furlong R.F."/>
            <person name="Hellsten U."/>
            <person name="Kawashima T."/>
            <person name="Robinson-Rechavi M."/>
            <person name="Shoguchi E."/>
            <person name="Terry A."/>
            <person name="Yu J.-K."/>
            <person name="Benito-Gutierrez E.L."/>
            <person name="Dubchak I."/>
            <person name="Garcia-Fernandez J."/>
            <person name="Gibson-Brown J.J."/>
            <person name="Grigoriev I.V."/>
            <person name="Horton A.C."/>
            <person name="de Jong P.J."/>
            <person name="Jurka J."/>
            <person name="Kapitonov V.V."/>
            <person name="Kohara Y."/>
            <person name="Kuroki Y."/>
            <person name="Lindquist E."/>
            <person name="Lucas S."/>
            <person name="Osoegawa K."/>
            <person name="Pennacchio L.A."/>
            <person name="Salamov A.A."/>
            <person name="Satou Y."/>
            <person name="Sauka-Spengler T."/>
            <person name="Schmutz J."/>
            <person name="Shin-I T."/>
            <person name="Toyoda A."/>
            <person name="Bronner-Fraser M."/>
            <person name="Fujiyama A."/>
            <person name="Holland L.Z."/>
            <person name="Holland P.W.H."/>
            <person name="Satoh N."/>
            <person name="Rokhsar D.S."/>
        </authorList>
    </citation>
    <scope>NUCLEOTIDE SEQUENCE [LARGE SCALE GENOMIC DNA]</scope>
    <source>
        <strain evidence="4">S238N-H82</strain>
        <tissue evidence="4">Testes</tissue>
    </source>
</reference>
<dbReference type="Gene3D" id="3.90.1300.10">
    <property type="entry name" value="Amidase signature (AS) domain"/>
    <property type="match status" value="1"/>
</dbReference>
<dbReference type="EMBL" id="GG666733">
    <property type="protein sequence ID" value="EEN42333.1"/>
    <property type="molecule type" value="Genomic_DNA"/>
</dbReference>
<sequence length="582" mass="62532">MFSSRSPGPKSVPPVENPLLLETAVSLAKKIRNREVKCEEVIKSYIDRIQHVNFIINAVVADRFEEAQEQARDIDTVLDAGDPNNLYPVESMPLLGVPFTAKEAFTVKGLPNTSGLVARKDIVSTSDATVVTYLRQAGAIPLAVTNCSELCMWYESSNNVYGTTNNAYNTGRIVGGSSGGEGCILAAGGSVMGVGSDIGGSIRMPAFFNGIFGHKPTSGIVSNQGQFPNAVGQRTEFLVTGPMCRFAEDLLPMLKIMAGPSTVQLKLEEKRCSDKRFPPSGSGSEAVCKDVIINDLLCFTVNKMDTLPFDIITKLCTETYMDEEIESAKRLVFDTCKPDERYIKRKGGDKSTANMEDIQRVLHSTAPPSLPTFVSATLHLPAVSLEHVDISVCMQELQIMRQEMKLIRDCSIDSVRVQTELVALRKEIWELKNRPSSAPPAPSSSAPPAPSSSAPPAPSSSAPPASSTSAPPVVSTSAPPAASTLAWPKESYADAVLDTCPSETIPKSLHAGLSGRQVERAPTTKSSQASRRRGYSSDSRALARPQSTSAGGHSDLDSEGFRLVQRKKKRSRAVVANSGHTM</sequence>
<feature type="compositionally biased region" description="Low complexity" evidence="2">
    <location>
        <begin position="459"/>
        <end position="481"/>
    </location>
</feature>
<evidence type="ECO:0000256" key="2">
    <source>
        <dbReference type="SAM" id="MobiDB-lite"/>
    </source>
</evidence>
<feature type="region of interest" description="Disordered" evidence="2">
    <location>
        <begin position="433"/>
        <end position="481"/>
    </location>
</feature>
<dbReference type="eggNOG" id="KOG1212">
    <property type="taxonomic scope" value="Eukaryota"/>
</dbReference>
<dbReference type="InterPro" id="IPR036928">
    <property type="entry name" value="AS_sf"/>
</dbReference>
<dbReference type="InterPro" id="IPR020556">
    <property type="entry name" value="Amidase_CS"/>
</dbReference>
<dbReference type="SUPFAM" id="SSF75304">
    <property type="entry name" value="Amidase signature (AS) enzymes"/>
    <property type="match status" value="1"/>
</dbReference>
<dbReference type="InterPro" id="IPR052739">
    <property type="entry name" value="FAAH2"/>
</dbReference>
<dbReference type="PANTHER" id="PTHR43372:SF4">
    <property type="entry name" value="FATTY-ACID AMIDE HYDROLASE 2"/>
    <property type="match status" value="1"/>
</dbReference>
<proteinExistence type="inferred from homology"/>
<dbReference type="InterPro" id="IPR023631">
    <property type="entry name" value="Amidase_dom"/>
</dbReference>
<feature type="compositionally biased region" description="Pro residues" evidence="2">
    <location>
        <begin position="437"/>
        <end position="458"/>
    </location>
</feature>
<evidence type="ECO:0000256" key="1">
    <source>
        <dbReference type="ARBA" id="ARBA00009199"/>
    </source>
</evidence>
<evidence type="ECO:0000259" key="3">
    <source>
        <dbReference type="Pfam" id="PF01425"/>
    </source>
</evidence>
<dbReference type="STRING" id="7739.C3ZYN1"/>
<feature type="domain" description="Amidase" evidence="3">
    <location>
        <begin position="40"/>
        <end position="267"/>
    </location>
</feature>
<accession>C3ZYN1</accession>
<dbReference type="PANTHER" id="PTHR43372">
    <property type="entry name" value="FATTY-ACID AMIDE HYDROLASE"/>
    <property type="match status" value="1"/>
</dbReference>
<gene>
    <name evidence="4" type="ORF">BRAFLDRAFT_108977</name>
</gene>
<feature type="region of interest" description="Disordered" evidence="2">
    <location>
        <begin position="506"/>
        <end position="582"/>
    </location>
</feature>
<evidence type="ECO:0000313" key="4">
    <source>
        <dbReference type="EMBL" id="EEN42333.1"/>
    </source>
</evidence>
<comment type="similarity">
    <text evidence="1">Belongs to the amidase family.</text>
</comment>
<protein>
    <recommendedName>
        <fullName evidence="3">Amidase domain-containing protein</fullName>
    </recommendedName>
</protein>
<dbReference type="InParanoid" id="C3ZYN1"/>